<dbReference type="SUPFAM" id="SSF57903">
    <property type="entry name" value="FYVE/PHD zinc finger"/>
    <property type="match status" value="1"/>
</dbReference>
<dbReference type="InterPro" id="IPR013083">
    <property type="entry name" value="Znf_RING/FYVE/PHD"/>
</dbReference>
<dbReference type="InterPro" id="IPR011011">
    <property type="entry name" value="Znf_FYVE_PHD"/>
</dbReference>
<organism evidence="1 2">
    <name type="scientific">Ceutorhynchus assimilis</name>
    <name type="common">cabbage seed weevil</name>
    <dbReference type="NCBI Taxonomy" id="467358"/>
    <lineage>
        <taxon>Eukaryota</taxon>
        <taxon>Metazoa</taxon>
        <taxon>Ecdysozoa</taxon>
        <taxon>Arthropoda</taxon>
        <taxon>Hexapoda</taxon>
        <taxon>Insecta</taxon>
        <taxon>Pterygota</taxon>
        <taxon>Neoptera</taxon>
        <taxon>Endopterygota</taxon>
        <taxon>Coleoptera</taxon>
        <taxon>Polyphaga</taxon>
        <taxon>Cucujiformia</taxon>
        <taxon>Curculionidae</taxon>
        <taxon>Ceutorhynchinae</taxon>
        <taxon>Ceutorhynchus</taxon>
    </lineage>
</organism>
<dbReference type="Proteomes" id="UP001152799">
    <property type="component" value="Chromosome 1"/>
</dbReference>
<keyword evidence="2" id="KW-1185">Reference proteome</keyword>
<sequence>MTDLCSECKLVITALDSVSCDSCSRLFHKKVCSGLNASEIKVMELKGARQLKFFCPECQSGMKMVPTLIKAVEELRQEIDDLKKTPVMQTPPNIPVPSNTPVLNYNEADIFVELQERQNRANNLMIFNVPEGNNSEPDSDQVKKLISILSDTNSPQPRVLQTLRMGKPNKNNFRASRLTLESPAEVQKLIKCGHKLKDEKVFISFDLTAKERERHKLLQTEFRTRKANGENVVIRYQNRIPSIALGKNTK</sequence>
<dbReference type="PANTHER" id="PTHR37445">
    <property type="entry name" value="PROTEIN CBG24663"/>
    <property type="match status" value="1"/>
</dbReference>
<dbReference type="AlphaFoldDB" id="A0A9N9ME95"/>
<dbReference type="Gene3D" id="3.30.40.10">
    <property type="entry name" value="Zinc/RING finger domain, C3HC4 (zinc finger)"/>
    <property type="match status" value="1"/>
</dbReference>
<accession>A0A9N9ME95</accession>
<protein>
    <submittedName>
        <fullName evidence="1">Uncharacterized protein</fullName>
    </submittedName>
</protein>
<dbReference type="EMBL" id="OU892277">
    <property type="protein sequence ID" value="CAG9760003.1"/>
    <property type="molecule type" value="Genomic_DNA"/>
</dbReference>
<dbReference type="CDD" id="cd15517">
    <property type="entry name" value="PHD_TCF19_like"/>
    <property type="match status" value="1"/>
</dbReference>
<evidence type="ECO:0000313" key="1">
    <source>
        <dbReference type="EMBL" id="CAG9760003.1"/>
    </source>
</evidence>
<dbReference type="PANTHER" id="PTHR37445:SF3">
    <property type="entry name" value="ZINC FINGER PHD-TYPE DOMAIN-CONTAINING PROTEIN"/>
    <property type="match status" value="1"/>
</dbReference>
<evidence type="ECO:0000313" key="2">
    <source>
        <dbReference type="Proteomes" id="UP001152799"/>
    </source>
</evidence>
<name>A0A9N9ME95_9CUCU</name>
<reference evidence="1" key="1">
    <citation type="submission" date="2022-01" db="EMBL/GenBank/DDBJ databases">
        <authorList>
            <person name="King R."/>
        </authorList>
    </citation>
    <scope>NUCLEOTIDE SEQUENCE</scope>
</reference>
<proteinExistence type="predicted"/>
<gene>
    <name evidence="1" type="ORF">CEUTPL_LOCUS739</name>
</gene>
<dbReference type="OrthoDB" id="6766179at2759"/>